<reference evidence="1" key="1">
    <citation type="submission" date="2011-11" db="EMBL/GenBank/DDBJ databases">
        <title>Improved High-Quality Draft sequence of Desulfovibrio sp. U5L.</title>
        <authorList>
            <consortium name="US DOE Joint Genome Institute"/>
            <person name="Lucas S."/>
            <person name="Han J."/>
            <person name="Lapidus A."/>
            <person name="Cheng J.-F."/>
            <person name="Goodwin L."/>
            <person name="Pitluck S."/>
            <person name="Peters L."/>
            <person name="Ovchinnikova G."/>
            <person name="Held B."/>
            <person name="Detter J.C."/>
            <person name="Han C."/>
            <person name="Tapia R."/>
            <person name="Land M."/>
            <person name="Hauser L."/>
            <person name="Kyrpides N."/>
            <person name="Ivanova N."/>
            <person name="Pagani I."/>
            <person name="Gabster J."/>
            <person name="Walker C."/>
            <person name="Stolyar S."/>
            <person name="Stahl D."/>
            <person name="Arkin A."/>
            <person name="Dehal P."/>
            <person name="Hazen T."/>
            <person name="Woyke T."/>
        </authorList>
    </citation>
    <scope>NUCLEOTIDE SEQUENCE [LARGE SCALE GENOMIC DNA]</scope>
    <source>
        <strain evidence="1">U5L</strain>
    </source>
</reference>
<dbReference type="EMBL" id="JH600068">
    <property type="protein sequence ID" value="EIG53640.1"/>
    <property type="molecule type" value="Genomic_DNA"/>
</dbReference>
<dbReference type="HOGENOM" id="CLU_650090_0_0_7"/>
<evidence type="ECO:0000313" key="1">
    <source>
        <dbReference type="EMBL" id="EIG53640.1"/>
    </source>
</evidence>
<sequence length="422" mass="46542">MRIPLPAFISRCHRRRPVRAACFAAALYLALAGLDAGIYHMLPHADLFSGKQRELLYSYGVFDPTTNPLYRRWLHGYVNEPNQPPRSGTADDAYRAYGIDLPDPPGLTVAATDALGWWNGRMPREADVLFIGDSFCYGAGSGSARSIPALYEKATGRPVYAACKNGYGLPQYRDILRRLTVETPPGAPGHFGGRDVFVLLYVGNDTAADLFVYRDRLAEERLGVWRHVKLRTLWRLSRFLRDADLGAGQALAAGPTATVDTRGYYPVPLTVPTPKNLPFAFHPFYRSFADTTWFGPAEEESVAAVLADLRRLAESRSLRLRVVLLPTALQVVFPRIDFAAIDRRSEFAVKSWDEVRNLNALGALLFGMLSDAGIETLDMEPAFMNDPDAGQLYWPTDSHLTPQGNAATVAAMCAAFAPGDGR</sequence>
<dbReference type="OrthoDB" id="5443191at2"/>
<dbReference type="GO" id="GO:0016788">
    <property type="term" value="F:hydrolase activity, acting on ester bonds"/>
    <property type="evidence" value="ECO:0007669"/>
    <property type="project" value="UniProtKB-ARBA"/>
</dbReference>
<dbReference type="InterPro" id="IPR036514">
    <property type="entry name" value="SGNH_hydro_sf"/>
</dbReference>
<gene>
    <name evidence="1" type="ORF">DesU5LDRAFT_1967</name>
</gene>
<dbReference type="SUPFAM" id="SSF52266">
    <property type="entry name" value="SGNH hydrolase"/>
    <property type="match status" value="1"/>
</dbReference>
<dbReference type="STRING" id="596152.DesU5LDRAFT_1967"/>
<organism evidence="1">
    <name type="scientific">Desulfovibrio sp. U5L</name>
    <dbReference type="NCBI Taxonomy" id="596152"/>
    <lineage>
        <taxon>Bacteria</taxon>
        <taxon>Pseudomonadati</taxon>
        <taxon>Thermodesulfobacteriota</taxon>
        <taxon>Desulfovibrionia</taxon>
        <taxon>Desulfovibrionales</taxon>
        <taxon>Desulfovibrionaceae</taxon>
        <taxon>Desulfovibrio</taxon>
    </lineage>
</organism>
<accession>I2Q1I4</accession>
<proteinExistence type="predicted"/>
<name>I2Q1I4_9BACT</name>
<protein>
    <recommendedName>
        <fullName evidence="2">AlgX/AlgJ SGNH hydrolase-like domain-containing protein</fullName>
    </recommendedName>
</protein>
<evidence type="ECO:0008006" key="2">
    <source>
        <dbReference type="Google" id="ProtNLM"/>
    </source>
</evidence>
<dbReference type="AlphaFoldDB" id="I2Q1I4"/>
<dbReference type="eggNOG" id="ENOG5030FAJ">
    <property type="taxonomic scope" value="Bacteria"/>
</dbReference>
<dbReference type="Gene3D" id="3.40.50.1110">
    <property type="entry name" value="SGNH hydrolase"/>
    <property type="match status" value="1"/>
</dbReference>